<dbReference type="SUPFAM" id="SSF53474">
    <property type="entry name" value="alpha/beta-Hydrolases"/>
    <property type="match status" value="1"/>
</dbReference>
<reference evidence="3" key="1">
    <citation type="journal article" date="2019" name="Int. J. Syst. Evol. Microbiol.">
        <title>The Global Catalogue of Microorganisms (GCM) 10K type strain sequencing project: providing services to taxonomists for standard genome sequencing and annotation.</title>
        <authorList>
            <consortium name="The Broad Institute Genomics Platform"/>
            <consortium name="The Broad Institute Genome Sequencing Center for Infectious Disease"/>
            <person name="Wu L."/>
            <person name="Ma J."/>
        </authorList>
    </citation>
    <scope>NUCLEOTIDE SEQUENCE [LARGE SCALE GENOMIC DNA]</scope>
    <source>
        <strain evidence="3">CGMCC 1.12851</strain>
    </source>
</reference>
<feature type="signal peptide" evidence="1">
    <location>
        <begin position="1"/>
        <end position="22"/>
    </location>
</feature>
<keyword evidence="1" id="KW-0732">Signal</keyword>
<evidence type="ECO:0000256" key="1">
    <source>
        <dbReference type="SAM" id="SignalP"/>
    </source>
</evidence>
<name>A0ABQ1JG19_9SPHN</name>
<dbReference type="Pfam" id="PF00450">
    <property type="entry name" value="Peptidase_S10"/>
    <property type="match status" value="1"/>
</dbReference>
<dbReference type="EMBL" id="BMGD01000004">
    <property type="protein sequence ID" value="GGB68052.1"/>
    <property type="molecule type" value="Genomic_DNA"/>
</dbReference>
<feature type="chain" id="PRO_5045748112" evidence="1">
    <location>
        <begin position="23"/>
        <end position="508"/>
    </location>
</feature>
<evidence type="ECO:0000313" key="3">
    <source>
        <dbReference type="Proteomes" id="UP000614261"/>
    </source>
</evidence>
<accession>A0ABQ1JG19</accession>
<sequence length="508" mass="55523">MMRGLIGSAAMALCLSSVPLLAQDNAKGGAPDSDKAAPVRAEPIVSVTRHSGTFGGQRVAYTATASDTFLKDDKGTPRARIFSVSYIKDTPEANRPVTFLFNGGPGSGSLWLHMGAFGPKRVAIPNDGRDDGAPPYRIVDNADSLLDTTDIVFIDPVGTAFSTAMGDTDPKEFWGVTKDAKSIAEFIRIWLSQNNRWNAPKYLGGESYGTTRTAAVVNELEGTYNDVAFNGLLLISTILDFGAQAEVPGNEMPYVLMVPSMAVTALYHGKTTPAAAGGGAAELAAEAKLFATNEYLPALMKGTALVDEERAAIRSKLARYTGLSEQYLESADLRVTPGRYYKELLRDRGLVVGRLDARYTGKDFDNAGETPDNDPSFYGIDASYTAAFNAYVRQDLKFNPERQYVTIGGVREWDWDLPGRGGDNRYYKNVAPYIGRALRENSGLRVLVAQGWYDFATPFFGAEYSLTRTGIPTDRIEYTSYDAGHMMYVNETDLTKLSRDIRSFISRR</sequence>
<dbReference type="Gene3D" id="3.40.50.1820">
    <property type="entry name" value="alpha/beta hydrolase"/>
    <property type="match status" value="1"/>
</dbReference>
<dbReference type="InterPro" id="IPR029058">
    <property type="entry name" value="AB_hydrolase_fold"/>
</dbReference>
<organism evidence="2 3">
    <name type="scientific">Blastomonas aquatica</name>
    <dbReference type="NCBI Taxonomy" id="1510276"/>
    <lineage>
        <taxon>Bacteria</taxon>
        <taxon>Pseudomonadati</taxon>
        <taxon>Pseudomonadota</taxon>
        <taxon>Alphaproteobacteria</taxon>
        <taxon>Sphingomonadales</taxon>
        <taxon>Sphingomonadaceae</taxon>
        <taxon>Blastomonas</taxon>
    </lineage>
</organism>
<dbReference type="Proteomes" id="UP000614261">
    <property type="component" value="Unassembled WGS sequence"/>
</dbReference>
<evidence type="ECO:0000313" key="2">
    <source>
        <dbReference type="EMBL" id="GGB68052.1"/>
    </source>
</evidence>
<protein>
    <submittedName>
        <fullName evidence="2">Peptidase S10</fullName>
    </submittedName>
</protein>
<proteinExistence type="predicted"/>
<dbReference type="InterPro" id="IPR001563">
    <property type="entry name" value="Peptidase_S10"/>
</dbReference>
<gene>
    <name evidence="2" type="ORF">GCM10010833_24050</name>
</gene>
<keyword evidence="3" id="KW-1185">Reference proteome</keyword>
<comment type="caution">
    <text evidence="2">The sequence shown here is derived from an EMBL/GenBank/DDBJ whole genome shotgun (WGS) entry which is preliminary data.</text>
</comment>